<evidence type="ECO:0008006" key="5">
    <source>
        <dbReference type="Google" id="ProtNLM"/>
    </source>
</evidence>
<feature type="chain" id="PRO_5022136399" description="DUF3828 domain-containing protein" evidence="2">
    <location>
        <begin position="18"/>
        <end position="196"/>
    </location>
</feature>
<accession>A0A517MT30</accession>
<organism evidence="3 4">
    <name type="scientific">Adhaeretor mobilis</name>
    <dbReference type="NCBI Taxonomy" id="1930276"/>
    <lineage>
        <taxon>Bacteria</taxon>
        <taxon>Pseudomonadati</taxon>
        <taxon>Planctomycetota</taxon>
        <taxon>Planctomycetia</taxon>
        <taxon>Pirellulales</taxon>
        <taxon>Lacipirellulaceae</taxon>
        <taxon>Adhaeretor</taxon>
    </lineage>
</organism>
<evidence type="ECO:0000313" key="3">
    <source>
        <dbReference type="EMBL" id="QDS98041.1"/>
    </source>
</evidence>
<sequence precursor="true">MIRFTLLLALSAPLVCTGCGGSDTSSAAASPAGPVATGQSQAQQIPTDQSERVVYEFLEALRQGKTNVANARLTPIAHQLLERHDRCIVMPASETASFRVGTVEQHDAQRATVDAVWSDLDVDGNRYNEQTLWALRLIEGKWRISGMVSDIESENPVACDFENPAEYAQPSQTQTPDITRQAQQPAVDPFKEGVKR</sequence>
<feature type="region of interest" description="Disordered" evidence="1">
    <location>
        <begin position="162"/>
        <end position="196"/>
    </location>
</feature>
<keyword evidence="2" id="KW-0732">Signal</keyword>
<evidence type="ECO:0000256" key="1">
    <source>
        <dbReference type="SAM" id="MobiDB-lite"/>
    </source>
</evidence>
<name>A0A517MT30_9BACT</name>
<proteinExistence type="predicted"/>
<feature type="compositionally biased region" description="Low complexity" evidence="1">
    <location>
        <begin position="26"/>
        <end position="38"/>
    </location>
</feature>
<dbReference type="AlphaFoldDB" id="A0A517MT30"/>
<dbReference type="RefSeq" id="WP_145058905.1">
    <property type="nucleotide sequence ID" value="NZ_CP036263.1"/>
</dbReference>
<gene>
    <name evidence="3" type="ORF">HG15A2_13110</name>
</gene>
<dbReference type="Proteomes" id="UP000319852">
    <property type="component" value="Chromosome"/>
</dbReference>
<protein>
    <recommendedName>
        <fullName evidence="5">DUF3828 domain-containing protein</fullName>
    </recommendedName>
</protein>
<dbReference type="OrthoDB" id="292759at2"/>
<feature type="signal peptide" evidence="2">
    <location>
        <begin position="1"/>
        <end position="17"/>
    </location>
</feature>
<keyword evidence="4" id="KW-1185">Reference proteome</keyword>
<evidence type="ECO:0000313" key="4">
    <source>
        <dbReference type="Proteomes" id="UP000319852"/>
    </source>
</evidence>
<evidence type="ECO:0000256" key="2">
    <source>
        <dbReference type="SAM" id="SignalP"/>
    </source>
</evidence>
<feature type="region of interest" description="Disordered" evidence="1">
    <location>
        <begin position="26"/>
        <end position="47"/>
    </location>
</feature>
<reference evidence="3 4" key="1">
    <citation type="submission" date="2019-02" db="EMBL/GenBank/DDBJ databases">
        <title>Deep-cultivation of Planctomycetes and their phenomic and genomic characterization uncovers novel biology.</title>
        <authorList>
            <person name="Wiegand S."/>
            <person name="Jogler M."/>
            <person name="Boedeker C."/>
            <person name="Pinto D."/>
            <person name="Vollmers J."/>
            <person name="Rivas-Marin E."/>
            <person name="Kohn T."/>
            <person name="Peeters S.H."/>
            <person name="Heuer A."/>
            <person name="Rast P."/>
            <person name="Oberbeckmann S."/>
            <person name="Bunk B."/>
            <person name="Jeske O."/>
            <person name="Meyerdierks A."/>
            <person name="Storesund J.E."/>
            <person name="Kallscheuer N."/>
            <person name="Luecker S."/>
            <person name="Lage O.M."/>
            <person name="Pohl T."/>
            <person name="Merkel B.J."/>
            <person name="Hornburger P."/>
            <person name="Mueller R.-W."/>
            <person name="Bruemmer F."/>
            <person name="Labrenz M."/>
            <person name="Spormann A.M."/>
            <person name="Op den Camp H."/>
            <person name="Overmann J."/>
            <person name="Amann R."/>
            <person name="Jetten M.S.M."/>
            <person name="Mascher T."/>
            <person name="Medema M.H."/>
            <person name="Devos D.P."/>
            <person name="Kaster A.-K."/>
            <person name="Ovreas L."/>
            <person name="Rohde M."/>
            <person name="Galperin M.Y."/>
            <person name="Jogler C."/>
        </authorList>
    </citation>
    <scope>NUCLEOTIDE SEQUENCE [LARGE SCALE GENOMIC DNA]</scope>
    <source>
        <strain evidence="3 4">HG15A2</strain>
    </source>
</reference>
<dbReference type="EMBL" id="CP036263">
    <property type="protein sequence ID" value="QDS98041.1"/>
    <property type="molecule type" value="Genomic_DNA"/>
</dbReference>
<dbReference type="KEGG" id="amob:HG15A2_13110"/>
<feature type="compositionally biased region" description="Polar residues" evidence="1">
    <location>
        <begin position="169"/>
        <end position="184"/>
    </location>
</feature>